<keyword evidence="3" id="KW-0997">Cell inner membrane</keyword>
<evidence type="ECO:0000313" key="10">
    <source>
        <dbReference type="EMBL" id="WNP38022.1"/>
    </source>
</evidence>
<comment type="subcellular location">
    <subcellularLocation>
        <location evidence="1">Cell inner membrane</location>
    </subcellularLocation>
</comment>
<accession>A0AA96DQL7</accession>
<dbReference type="EMBL" id="CP135131">
    <property type="protein sequence ID" value="WNP40114.1"/>
    <property type="molecule type" value="Genomic_DNA"/>
</dbReference>
<sequence>MEEKKIILISCKNCKKVYKKENYDSFLCNRCNHMVKKRVENSLQISLALTICAMLLYIPAMVYPMMVVTQFGVNLESTIIEGIISFLEHRSYFIAFVIFIASVAIPIVKLFALFFIFLSLKINVKMTNKTKILIYKYIEAIGKWSMIDIYVVALMASIVQLDELFNIKGGVAATSFSLMVIITIFAAHRFDTRIIWDEKRD</sequence>
<evidence type="ECO:0000256" key="7">
    <source>
        <dbReference type="SAM" id="Phobius"/>
    </source>
</evidence>
<evidence type="ECO:0000256" key="3">
    <source>
        <dbReference type="ARBA" id="ARBA00022519"/>
    </source>
</evidence>
<feature type="transmembrane region" description="Helical" evidence="7">
    <location>
        <begin position="141"/>
        <end position="159"/>
    </location>
</feature>
<dbReference type="Pfam" id="PF04403">
    <property type="entry name" value="PqiA"/>
    <property type="match status" value="1"/>
</dbReference>
<keyword evidence="2" id="KW-1003">Cell membrane</keyword>
<keyword evidence="4 7" id="KW-0812">Transmembrane</keyword>
<protein>
    <submittedName>
        <fullName evidence="9">Paraquat-inducible protein A</fullName>
    </submittedName>
</protein>
<evidence type="ECO:0000256" key="5">
    <source>
        <dbReference type="ARBA" id="ARBA00022989"/>
    </source>
</evidence>
<evidence type="ECO:0000256" key="4">
    <source>
        <dbReference type="ARBA" id="ARBA00022692"/>
    </source>
</evidence>
<evidence type="ECO:0000256" key="2">
    <source>
        <dbReference type="ARBA" id="ARBA00022475"/>
    </source>
</evidence>
<dbReference type="InterPro" id="IPR007498">
    <property type="entry name" value="PqiA-like"/>
</dbReference>
<dbReference type="InterPro" id="IPR051800">
    <property type="entry name" value="PqiA-PqiB_transport"/>
</dbReference>
<reference evidence="9" key="1">
    <citation type="submission" date="2023-09" db="EMBL/GenBank/DDBJ databases">
        <title>Arcobacter tbilisiensis sp. nov. isolated from chicken meat in Tbilisi, Georgia.</title>
        <authorList>
            <person name="Matthias R."/>
            <person name="Zautner A.E."/>
        </authorList>
    </citation>
    <scope>NUCLEOTIDE SEQUENCE</scope>
    <source>
        <strain evidence="10">LEO 101</strain>
        <strain evidence="8">LEO 49</strain>
        <strain evidence="11">LEO 50</strain>
        <strain evidence="9">LEO 53</strain>
    </source>
</reference>
<dbReference type="PANTHER" id="PTHR30462:SF3">
    <property type="entry name" value="INTERMEMBRANE TRANSPORT PROTEIN PQIA"/>
    <property type="match status" value="1"/>
</dbReference>
<gene>
    <name evidence="10" type="ORF">RJG58_10390</name>
    <name evidence="11" type="ORF">RMP69_10390</name>
    <name evidence="8" type="ORF">RMQ65_08525</name>
    <name evidence="9" type="ORF">RMQ67_10390</name>
</gene>
<evidence type="ECO:0000313" key="8">
    <source>
        <dbReference type="EMBL" id="WNL27333.1"/>
    </source>
</evidence>
<dbReference type="EMBL" id="CP134853">
    <property type="protein sequence ID" value="WNL27333.1"/>
    <property type="molecule type" value="Genomic_DNA"/>
</dbReference>
<name>A0AA96DQL7_9BACT</name>
<keyword evidence="5 7" id="KW-1133">Transmembrane helix</keyword>
<organism evidence="9">
    <name type="scientific">Arcobacter sp. AZ-2023</name>
    <dbReference type="NCBI Taxonomy" id="3074453"/>
    <lineage>
        <taxon>Bacteria</taxon>
        <taxon>Pseudomonadati</taxon>
        <taxon>Campylobacterota</taxon>
        <taxon>Epsilonproteobacteria</taxon>
        <taxon>Campylobacterales</taxon>
        <taxon>Arcobacteraceae</taxon>
        <taxon>Arcobacter</taxon>
    </lineage>
</organism>
<feature type="transmembrane region" description="Helical" evidence="7">
    <location>
        <begin position="43"/>
        <end position="66"/>
    </location>
</feature>
<keyword evidence="6 7" id="KW-0472">Membrane</keyword>
<dbReference type="GO" id="GO:0005886">
    <property type="term" value="C:plasma membrane"/>
    <property type="evidence" value="ECO:0007669"/>
    <property type="project" value="UniProtKB-SubCell"/>
</dbReference>
<evidence type="ECO:0000256" key="1">
    <source>
        <dbReference type="ARBA" id="ARBA00004533"/>
    </source>
</evidence>
<evidence type="ECO:0000313" key="11">
    <source>
        <dbReference type="EMBL" id="WNP40114.1"/>
    </source>
</evidence>
<feature type="transmembrane region" description="Helical" evidence="7">
    <location>
        <begin position="171"/>
        <end position="190"/>
    </location>
</feature>
<feature type="transmembrane region" description="Helical" evidence="7">
    <location>
        <begin position="92"/>
        <end position="120"/>
    </location>
</feature>
<dbReference type="PANTHER" id="PTHR30462">
    <property type="entry name" value="INTERMEMBRANE TRANSPORT PROTEIN PQIB-RELATED"/>
    <property type="match status" value="1"/>
</dbReference>
<proteinExistence type="predicted"/>
<evidence type="ECO:0000256" key="6">
    <source>
        <dbReference type="ARBA" id="ARBA00023136"/>
    </source>
</evidence>
<evidence type="ECO:0000313" key="9">
    <source>
        <dbReference type="EMBL" id="WNL31872.1"/>
    </source>
</evidence>
<dbReference type="EMBL" id="CP135130">
    <property type="protein sequence ID" value="WNP38022.1"/>
    <property type="molecule type" value="Genomic_DNA"/>
</dbReference>
<dbReference type="AlphaFoldDB" id="A0AA96DQL7"/>
<dbReference type="EMBL" id="CP134855">
    <property type="protein sequence ID" value="WNL31872.1"/>
    <property type="molecule type" value="Genomic_DNA"/>
</dbReference>